<organism evidence="11 12">
    <name type="scientific">Haladaptatus litoreus</name>
    <dbReference type="NCBI Taxonomy" id="553468"/>
    <lineage>
        <taxon>Archaea</taxon>
        <taxon>Methanobacteriati</taxon>
        <taxon>Methanobacteriota</taxon>
        <taxon>Stenosarchaea group</taxon>
        <taxon>Halobacteria</taxon>
        <taxon>Halobacteriales</taxon>
        <taxon>Haladaptataceae</taxon>
        <taxon>Haladaptatus</taxon>
    </lineage>
</organism>
<dbReference type="GO" id="GO:0042941">
    <property type="term" value="P:D-alanine transmembrane transport"/>
    <property type="evidence" value="ECO:0007669"/>
    <property type="project" value="TreeGrafter"/>
</dbReference>
<keyword evidence="8 10" id="KW-0472">Membrane</keyword>
<keyword evidence="12" id="KW-1185">Reference proteome</keyword>
<feature type="transmembrane region" description="Helical" evidence="10">
    <location>
        <begin position="232"/>
        <end position="252"/>
    </location>
</feature>
<dbReference type="GO" id="GO:0015808">
    <property type="term" value="P:L-alanine transport"/>
    <property type="evidence" value="ECO:0007669"/>
    <property type="project" value="TreeGrafter"/>
</dbReference>
<gene>
    <name evidence="11" type="ORF">SAMN05421858_3068</name>
</gene>
<evidence type="ECO:0000256" key="7">
    <source>
        <dbReference type="ARBA" id="ARBA00022989"/>
    </source>
</evidence>
<feature type="transmembrane region" description="Helical" evidence="10">
    <location>
        <begin position="202"/>
        <end position="220"/>
    </location>
</feature>
<dbReference type="PANTHER" id="PTHR11795:SF371">
    <property type="entry name" value="HIGH-AFFINITY BRANCHED-CHAIN AMINO ACID TRANSPORT SYSTEM PERMEASE PROTEIN LIVH"/>
    <property type="match status" value="1"/>
</dbReference>
<evidence type="ECO:0000256" key="10">
    <source>
        <dbReference type="SAM" id="Phobius"/>
    </source>
</evidence>
<feature type="transmembrane region" description="Helical" evidence="10">
    <location>
        <begin position="7"/>
        <end position="30"/>
    </location>
</feature>
<dbReference type="GO" id="GO:1903806">
    <property type="term" value="P:L-isoleucine import across plasma membrane"/>
    <property type="evidence" value="ECO:0007669"/>
    <property type="project" value="TreeGrafter"/>
</dbReference>
<dbReference type="CDD" id="cd06582">
    <property type="entry name" value="TM_PBP1_LivH_like"/>
    <property type="match status" value="1"/>
</dbReference>
<feature type="transmembrane region" description="Helical" evidence="10">
    <location>
        <begin position="63"/>
        <end position="83"/>
    </location>
</feature>
<keyword evidence="3" id="KW-1003">Cell membrane</keyword>
<dbReference type="InterPro" id="IPR052157">
    <property type="entry name" value="BCAA_transport_permease"/>
</dbReference>
<name>A0A1N7CKK6_9EURY</name>
<evidence type="ECO:0000256" key="5">
    <source>
        <dbReference type="ARBA" id="ARBA00022692"/>
    </source>
</evidence>
<dbReference type="GO" id="GO:0005304">
    <property type="term" value="F:L-valine transmembrane transporter activity"/>
    <property type="evidence" value="ECO:0007669"/>
    <property type="project" value="TreeGrafter"/>
</dbReference>
<dbReference type="Pfam" id="PF02653">
    <property type="entry name" value="BPD_transp_2"/>
    <property type="match status" value="1"/>
</dbReference>
<feature type="transmembrane region" description="Helical" evidence="10">
    <location>
        <begin position="36"/>
        <end position="56"/>
    </location>
</feature>
<comment type="similarity">
    <text evidence="9">Belongs to the binding-protein-dependent transport system permease family. LivHM subfamily.</text>
</comment>
<reference evidence="12" key="1">
    <citation type="submission" date="2017-01" db="EMBL/GenBank/DDBJ databases">
        <authorList>
            <person name="Varghese N."/>
            <person name="Submissions S."/>
        </authorList>
    </citation>
    <scope>NUCLEOTIDE SEQUENCE [LARGE SCALE GENOMIC DNA]</scope>
    <source>
        <strain evidence="12">CGMCC 1.7737</strain>
    </source>
</reference>
<keyword evidence="6" id="KW-0029">Amino-acid transport</keyword>
<dbReference type="GO" id="GO:0015188">
    <property type="term" value="F:L-isoleucine transmembrane transporter activity"/>
    <property type="evidence" value="ECO:0007669"/>
    <property type="project" value="TreeGrafter"/>
</dbReference>
<evidence type="ECO:0000256" key="3">
    <source>
        <dbReference type="ARBA" id="ARBA00022475"/>
    </source>
</evidence>
<feature type="transmembrane region" description="Helical" evidence="10">
    <location>
        <begin position="153"/>
        <end position="170"/>
    </location>
</feature>
<sequence length="304" mass="31443">MGLAQNIIFGLVTGSYIAIAAIGFTLIYGIVNMINFAYGEYLTIGAFVGVVTAGMLPMPLPIAVVVAMVASGGVSLVLARLFFTPINETGPVPMLLTSIGLGLVLRNVIRLTAGRSGRYFDTDVTTFRVENLPELSVGSVNLLGDFFITTQQLLVIGSAVTVFLALHTLLTRTDVGIAMRAMGDDENLARVRGIDTQMIRDSVWVLAGVLAGLAGVLIGVQTSVSAGTGFNHILQILSAAILGGAGSPYGAIAGSYVIGLMLALSVAFLPSGMTGISSAIAFLVLVVVLLLKPSGIAGQEVREA</sequence>
<feature type="transmembrane region" description="Helical" evidence="10">
    <location>
        <begin position="258"/>
        <end position="291"/>
    </location>
</feature>
<dbReference type="GO" id="GO:0015192">
    <property type="term" value="F:L-phenylalanine transmembrane transporter activity"/>
    <property type="evidence" value="ECO:0007669"/>
    <property type="project" value="TreeGrafter"/>
</dbReference>
<evidence type="ECO:0000256" key="9">
    <source>
        <dbReference type="ARBA" id="ARBA00037998"/>
    </source>
</evidence>
<evidence type="ECO:0000313" key="12">
    <source>
        <dbReference type="Proteomes" id="UP000186914"/>
    </source>
</evidence>
<protein>
    <submittedName>
        <fullName evidence="11">Branched-chain amino acid transport system permease protein/neutral amino acid transport system permease protein</fullName>
    </submittedName>
</protein>
<dbReference type="PANTHER" id="PTHR11795">
    <property type="entry name" value="BRANCHED-CHAIN AMINO ACID TRANSPORT SYSTEM PERMEASE PROTEIN LIVH"/>
    <property type="match status" value="1"/>
</dbReference>
<comment type="subcellular location">
    <subcellularLocation>
        <location evidence="1">Cell membrane</location>
        <topology evidence="1">Multi-pass membrane protein</topology>
    </subcellularLocation>
</comment>
<evidence type="ECO:0000256" key="6">
    <source>
        <dbReference type="ARBA" id="ARBA00022970"/>
    </source>
</evidence>
<dbReference type="Proteomes" id="UP000186914">
    <property type="component" value="Unassembled WGS sequence"/>
</dbReference>
<dbReference type="OrthoDB" id="31233at2157"/>
<evidence type="ECO:0000256" key="4">
    <source>
        <dbReference type="ARBA" id="ARBA00022519"/>
    </source>
</evidence>
<evidence type="ECO:0000256" key="1">
    <source>
        <dbReference type="ARBA" id="ARBA00004651"/>
    </source>
</evidence>
<accession>A0A1N7CKK6</accession>
<keyword evidence="7 10" id="KW-1133">Transmembrane helix</keyword>
<proteinExistence type="inferred from homology"/>
<dbReference type="GO" id="GO:0005886">
    <property type="term" value="C:plasma membrane"/>
    <property type="evidence" value="ECO:0007669"/>
    <property type="project" value="UniProtKB-SubCell"/>
</dbReference>
<evidence type="ECO:0000313" key="11">
    <source>
        <dbReference type="EMBL" id="SIR64055.1"/>
    </source>
</evidence>
<keyword evidence="2" id="KW-0813">Transport</keyword>
<dbReference type="AlphaFoldDB" id="A0A1N7CKK6"/>
<evidence type="ECO:0000256" key="8">
    <source>
        <dbReference type="ARBA" id="ARBA00023136"/>
    </source>
</evidence>
<dbReference type="GO" id="GO:0015190">
    <property type="term" value="F:L-leucine transmembrane transporter activity"/>
    <property type="evidence" value="ECO:0007669"/>
    <property type="project" value="TreeGrafter"/>
</dbReference>
<evidence type="ECO:0000256" key="2">
    <source>
        <dbReference type="ARBA" id="ARBA00022448"/>
    </source>
</evidence>
<keyword evidence="4" id="KW-0997">Cell inner membrane</keyword>
<keyword evidence="5 10" id="KW-0812">Transmembrane</keyword>
<dbReference type="RefSeq" id="WP_076431037.1">
    <property type="nucleotide sequence ID" value="NZ_FTNO01000003.1"/>
</dbReference>
<dbReference type="EMBL" id="FTNO01000003">
    <property type="protein sequence ID" value="SIR64055.1"/>
    <property type="molecule type" value="Genomic_DNA"/>
</dbReference>
<dbReference type="InterPro" id="IPR001851">
    <property type="entry name" value="ABC_transp_permease"/>
</dbReference>